<dbReference type="AlphaFoldDB" id="A0A673LIM8"/>
<evidence type="ECO:0000256" key="5">
    <source>
        <dbReference type="ARBA" id="ARBA00023319"/>
    </source>
</evidence>
<dbReference type="GO" id="GO:0050852">
    <property type="term" value="P:T cell receptor signaling pathway"/>
    <property type="evidence" value="ECO:0007669"/>
    <property type="project" value="TreeGrafter"/>
</dbReference>
<dbReference type="PANTHER" id="PTHR24100:SF145">
    <property type="entry name" value="CD276 ANTIGEN"/>
    <property type="match status" value="1"/>
</dbReference>
<dbReference type="Proteomes" id="UP000472270">
    <property type="component" value="Unassembled WGS sequence"/>
</dbReference>
<dbReference type="PANTHER" id="PTHR24100">
    <property type="entry name" value="BUTYROPHILIN"/>
    <property type="match status" value="1"/>
</dbReference>
<dbReference type="Pfam" id="PF22705">
    <property type="entry name" value="C2-set_3"/>
    <property type="match status" value="1"/>
</dbReference>
<keyword evidence="2 6" id="KW-0812">Transmembrane</keyword>
<dbReference type="SMART" id="SM00406">
    <property type="entry name" value="IGv"/>
    <property type="match status" value="1"/>
</dbReference>
<dbReference type="FunFam" id="2.60.40.10:FF:000088">
    <property type="entry name" value="Butyrophilin subfamily 1 member A1"/>
    <property type="match status" value="1"/>
</dbReference>
<dbReference type="InterPro" id="IPR050504">
    <property type="entry name" value="IgSF_BTN/MOG"/>
</dbReference>
<keyword evidence="5" id="KW-0393">Immunoglobulin domain</keyword>
<dbReference type="InterPro" id="IPR013106">
    <property type="entry name" value="Ig_V-set"/>
</dbReference>
<reference evidence="8" key="1">
    <citation type="submission" date="2025-08" db="UniProtKB">
        <authorList>
            <consortium name="Ensembl"/>
        </authorList>
    </citation>
    <scope>IDENTIFICATION</scope>
</reference>
<dbReference type="Gene3D" id="2.60.40.10">
    <property type="entry name" value="Immunoglobulins"/>
    <property type="match status" value="2"/>
</dbReference>
<dbReference type="InterPro" id="IPR007110">
    <property type="entry name" value="Ig-like_dom"/>
</dbReference>
<dbReference type="SUPFAM" id="SSF48726">
    <property type="entry name" value="Immunoglobulin"/>
    <property type="match status" value="1"/>
</dbReference>
<dbReference type="FunFam" id="2.60.40.10:FF:000438">
    <property type="entry name" value="CD276 antigen"/>
    <property type="match status" value="1"/>
</dbReference>
<dbReference type="GO" id="GO:0001817">
    <property type="term" value="P:regulation of cytokine production"/>
    <property type="evidence" value="ECO:0007669"/>
    <property type="project" value="TreeGrafter"/>
</dbReference>
<keyword evidence="3 6" id="KW-1133">Transmembrane helix</keyword>
<gene>
    <name evidence="8" type="primary">LOC107705370</name>
</gene>
<name>A0A673LIM8_9TELE</name>
<dbReference type="InterPro" id="IPR053896">
    <property type="entry name" value="BTN3A2-like_Ig-C"/>
</dbReference>
<sequence>MGLNLRDVSLCCAWIISVASFRVNVPERCLLAIRGRPAVLGCEFTPDPDLSSLVVTWQRQEDSRVVHSFYYQQDKLDRQSPEYHNRTSLYISELGKGNASLRMHPVGPKDAGRYLCQVSNAKGTGKALIELDYGALYSEPRFNIHVNSTAVSVQFETEGFPKPEVIWLGEHNQNLSYHLEIQDQTEDGLFYIKSIYEVQKPVVNVTFTLKNHLLNQNLQRLVFLSYVSDEDGDGSTAIIILSILSVILFAVVMFLLLRKQIKPYL</sequence>
<dbReference type="Pfam" id="PF07686">
    <property type="entry name" value="V-set"/>
    <property type="match status" value="1"/>
</dbReference>
<keyword evidence="9" id="KW-1185">Reference proteome</keyword>
<comment type="subcellular location">
    <subcellularLocation>
        <location evidence="1">Membrane</location>
    </subcellularLocation>
</comment>
<dbReference type="Ensembl" id="ENSSRHT00000080222.1">
    <property type="protein sequence ID" value="ENSSRHP00000078105.1"/>
    <property type="gene ID" value="ENSSRHG00000038736.1"/>
</dbReference>
<evidence type="ECO:0000256" key="3">
    <source>
        <dbReference type="ARBA" id="ARBA00022989"/>
    </source>
</evidence>
<dbReference type="InterPro" id="IPR036179">
    <property type="entry name" value="Ig-like_dom_sf"/>
</dbReference>
<evidence type="ECO:0000256" key="4">
    <source>
        <dbReference type="ARBA" id="ARBA00023136"/>
    </source>
</evidence>
<proteinExistence type="predicted"/>
<dbReference type="RefSeq" id="XP_016364114.1">
    <property type="nucleotide sequence ID" value="XM_016508628.1"/>
</dbReference>
<evidence type="ECO:0000313" key="9">
    <source>
        <dbReference type="Proteomes" id="UP000472270"/>
    </source>
</evidence>
<evidence type="ECO:0000259" key="7">
    <source>
        <dbReference type="PROSITE" id="PS50835"/>
    </source>
</evidence>
<organism evidence="8 9">
    <name type="scientific">Sinocyclocheilus rhinocerous</name>
    <dbReference type="NCBI Taxonomy" id="307959"/>
    <lineage>
        <taxon>Eukaryota</taxon>
        <taxon>Metazoa</taxon>
        <taxon>Chordata</taxon>
        <taxon>Craniata</taxon>
        <taxon>Vertebrata</taxon>
        <taxon>Euteleostomi</taxon>
        <taxon>Actinopterygii</taxon>
        <taxon>Neopterygii</taxon>
        <taxon>Teleostei</taxon>
        <taxon>Ostariophysi</taxon>
        <taxon>Cypriniformes</taxon>
        <taxon>Cyprinidae</taxon>
        <taxon>Cyprininae</taxon>
        <taxon>Sinocyclocheilus</taxon>
    </lineage>
</organism>
<feature type="transmembrane region" description="Helical" evidence="6">
    <location>
        <begin position="237"/>
        <end position="257"/>
    </location>
</feature>
<dbReference type="GO" id="GO:0005102">
    <property type="term" value="F:signaling receptor binding"/>
    <property type="evidence" value="ECO:0007669"/>
    <property type="project" value="TreeGrafter"/>
</dbReference>
<accession>A0A673LIM8</accession>
<feature type="domain" description="Ig-like" evidence="7">
    <location>
        <begin position="35"/>
        <end position="132"/>
    </location>
</feature>
<evidence type="ECO:0000256" key="1">
    <source>
        <dbReference type="ARBA" id="ARBA00004370"/>
    </source>
</evidence>
<evidence type="ECO:0000256" key="2">
    <source>
        <dbReference type="ARBA" id="ARBA00022692"/>
    </source>
</evidence>
<dbReference type="InterPro" id="IPR003599">
    <property type="entry name" value="Ig_sub"/>
</dbReference>
<dbReference type="SMART" id="SM00409">
    <property type="entry name" value="IG"/>
    <property type="match status" value="1"/>
</dbReference>
<dbReference type="OrthoDB" id="10055806at2759"/>
<dbReference type="GeneID" id="107705370"/>
<dbReference type="PROSITE" id="PS50835">
    <property type="entry name" value="IG_LIKE"/>
    <property type="match status" value="1"/>
</dbReference>
<dbReference type="GO" id="GO:0009897">
    <property type="term" value="C:external side of plasma membrane"/>
    <property type="evidence" value="ECO:0007669"/>
    <property type="project" value="TreeGrafter"/>
</dbReference>
<dbReference type="InterPro" id="IPR013783">
    <property type="entry name" value="Ig-like_fold"/>
</dbReference>
<keyword evidence="4 6" id="KW-0472">Membrane</keyword>
<evidence type="ECO:0000313" key="8">
    <source>
        <dbReference type="Ensembl" id="ENSSRHP00000078105.1"/>
    </source>
</evidence>
<evidence type="ECO:0000256" key="6">
    <source>
        <dbReference type="SAM" id="Phobius"/>
    </source>
</evidence>
<protein>
    <submittedName>
        <fullName evidence="8">CD276 antigen-like</fullName>
    </submittedName>
</protein>
<dbReference type="KEGG" id="srx:107705370"/>
<reference evidence="8" key="2">
    <citation type="submission" date="2025-09" db="UniProtKB">
        <authorList>
            <consortium name="Ensembl"/>
        </authorList>
    </citation>
    <scope>IDENTIFICATION</scope>
</reference>